<keyword evidence="4" id="KW-1185">Reference proteome</keyword>
<proteinExistence type="predicted"/>
<evidence type="ECO:0000256" key="1">
    <source>
        <dbReference type="SAM" id="SignalP"/>
    </source>
</evidence>
<dbReference type="PANTHER" id="PTHR47074:SF61">
    <property type="entry name" value="RNASE H TYPE-1 DOMAIN-CONTAINING PROTEIN"/>
    <property type="match status" value="1"/>
</dbReference>
<evidence type="ECO:0000313" key="3">
    <source>
        <dbReference type="EMBL" id="KAK9006848.1"/>
    </source>
</evidence>
<dbReference type="InterPro" id="IPR052929">
    <property type="entry name" value="RNase_H-like_EbsB-rel"/>
</dbReference>
<keyword evidence="1" id="KW-0732">Signal</keyword>
<dbReference type="InterPro" id="IPR044730">
    <property type="entry name" value="RNase_H-like_dom_plant"/>
</dbReference>
<evidence type="ECO:0000313" key="4">
    <source>
        <dbReference type="Proteomes" id="UP001396334"/>
    </source>
</evidence>
<dbReference type="InterPro" id="IPR002156">
    <property type="entry name" value="RNaseH_domain"/>
</dbReference>
<comment type="caution">
    <text evidence="3">The sequence shown here is derived from an EMBL/GenBank/DDBJ whole genome shotgun (WGS) entry which is preliminary data.</text>
</comment>
<feature type="domain" description="RNase H type-1" evidence="2">
    <location>
        <begin position="55"/>
        <end position="174"/>
    </location>
</feature>
<dbReference type="InterPro" id="IPR036397">
    <property type="entry name" value="RNaseH_sf"/>
</dbReference>
<dbReference type="Pfam" id="PF13456">
    <property type="entry name" value="RVT_3"/>
    <property type="match status" value="1"/>
</dbReference>
<dbReference type="EMBL" id="JBBPBN010000028">
    <property type="protein sequence ID" value="KAK9006848.1"/>
    <property type="molecule type" value="Genomic_DNA"/>
</dbReference>
<dbReference type="PANTHER" id="PTHR47074">
    <property type="entry name" value="BNAC02G40300D PROTEIN"/>
    <property type="match status" value="1"/>
</dbReference>
<reference evidence="3 4" key="1">
    <citation type="journal article" date="2024" name="G3 (Bethesda)">
        <title>Genome assembly of Hibiscus sabdariffa L. provides insights into metabolisms of medicinal natural products.</title>
        <authorList>
            <person name="Kim T."/>
        </authorList>
    </citation>
    <scope>NUCLEOTIDE SEQUENCE [LARGE SCALE GENOMIC DNA]</scope>
    <source>
        <strain evidence="3">TK-2024</strain>
        <tissue evidence="3">Old leaves</tissue>
    </source>
</reference>
<accession>A0ABR2R1X8</accession>
<sequence length="174" mass="19116">MQGTSLFMRALHYLCISLWHLFYAELEALNNFLSNQLVVHPGVWSPPAANIIKLNFDAHFISAVNKSILGIVARNSLGQIMAACAYPHTSVADPFIAEAKACEMVVSFAIDLGFIQIQVEGDSLSIIKKLNSTIADKSVISWIVNDINSMRDFFEFITFANVGRLGNEATHGLA</sequence>
<protein>
    <recommendedName>
        <fullName evidence="2">RNase H type-1 domain-containing protein</fullName>
    </recommendedName>
</protein>
<dbReference type="CDD" id="cd06222">
    <property type="entry name" value="RNase_H_like"/>
    <property type="match status" value="1"/>
</dbReference>
<evidence type="ECO:0000259" key="2">
    <source>
        <dbReference type="Pfam" id="PF13456"/>
    </source>
</evidence>
<dbReference type="Gene3D" id="3.30.420.10">
    <property type="entry name" value="Ribonuclease H-like superfamily/Ribonuclease H"/>
    <property type="match status" value="1"/>
</dbReference>
<feature type="signal peptide" evidence="1">
    <location>
        <begin position="1"/>
        <end position="26"/>
    </location>
</feature>
<dbReference type="Proteomes" id="UP001396334">
    <property type="component" value="Unassembled WGS sequence"/>
</dbReference>
<organism evidence="3 4">
    <name type="scientific">Hibiscus sabdariffa</name>
    <name type="common">roselle</name>
    <dbReference type="NCBI Taxonomy" id="183260"/>
    <lineage>
        <taxon>Eukaryota</taxon>
        <taxon>Viridiplantae</taxon>
        <taxon>Streptophyta</taxon>
        <taxon>Embryophyta</taxon>
        <taxon>Tracheophyta</taxon>
        <taxon>Spermatophyta</taxon>
        <taxon>Magnoliopsida</taxon>
        <taxon>eudicotyledons</taxon>
        <taxon>Gunneridae</taxon>
        <taxon>Pentapetalae</taxon>
        <taxon>rosids</taxon>
        <taxon>malvids</taxon>
        <taxon>Malvales</taxon>
        <taxon>Malvaceae</taxon>
        <taxon>Malvoideae</taxon>
        <taxon>Hibiscus</taxon>
    </lineage>
</organism>
<gene>
    <name evidence="3" type="ORF">V6N11_019179</name>
</gene>
<name>A0ABR2R1X8_9ROSI</name>
<feature type="chain" id="PRO_5045673297" description="RNase H type-1 domain-containing protein" evidence="1">
    <location>
        <begin position="27"/>
        <end position="174"/>
    </location>
</feature>